<dbReference type="PANTHER" id="PTHR43861:SF3">
    <property type="entry name" value="PUTATIVE (AFU_ORTHOLOGUE AFUA_2G14390)-RELATED"/>
    <property type="match status" value="1"/>
</dbReference>
<dbReference type="Gene3D" id="3.40.50.150">
    <property type="entry name" value="Vaccinia Virus protein VP39"/>
    <property type="match status" value="1"/>
</dbReference>
<proteinExistence type="predicted"/>
<organism evidence="3 4">
    <name type="scientific">Fusibacter ferrireducens</name>
    <dbReference type="NCBI Taxonomy" id="2785058"/>
    <lineage>
        <taxon>Bacteria</taxon>
        <taxon>Bacillati</taxon>
        <taxon>Bacillota</taxon>
        <taxon>Clostridia</taxon>
        <taxon>Eubacteriales</taxon>
        <taxon>Eubacteriales Family XII. Incertae Sedis</taxon>
        <taxon>Fusibacter</taxon>
    </lineage>
</organism>
<dbReference type="GO" id="GO:0032259">
    <property type="term" value="P:methylation"/>
    <property type="evidence" value="ECO:0007669"/>
    <property type="project" value="UniProtKB-KW"/>
</dbReference>
<dbReference type="SUPFAM" id="SSF53335">
    <property type="entry name" value="S-adenosyl-L-methionine-dependent methyltransferases"/>
    <property type="match status" value="1"/>
</dbReference>
<dbReference type="RefSeq" id="WP_194702048.1">
    <property type="nucleotide sequence ID" value="NZ_JADKNH010000006.1"/>
</dbReference>
<keyword evidence="3" id="KW-0489">Methyltransferase</keyword>
<evidence type="ECO:0000256" key="1">
    <source>
        <dbReference type="ARBA" id="ARBA00022679"/>
    </source>
</evidence>
<comment type="caution">
    <text evidence="3">The sequence shown here is derived from an EMBL/GenBank/DDBJ whole genome shotgun (WGS) entry which is preliminary data.</text>
</comment>
<dbReference type="InterPro" id="IPR029063">
    <property type="entry name" value="SAM-dependent_MTases_sf"/>
</dbReference>
<dbReference type="PANTHER" id="PTHR43861">
    <property type="entry name" value="TRANS-ACONITATE 2-METHYLTRANSFERASE-RELATED"/>
    <property type="match status" value="1"/>
</dbReference>
<dbReference type="InterPro" id="IPR013217">
    <property type="entry name" value="Methyltransf_12"/>
</dbReference>
<dbReference type="Proteomes" id="UP000614200">
    <property type="component" value="Unassembled WGS sequence"/>
</dbReference>
<accession>A0ABR9ZTL9</accession>
<dbReference type="Pfam" id="PF08242">
    <property type="entry name" value="Methyltransf_12"/>
    <property type="match status" value="1"/>
</dbReference>
<dbReference type="CDD" id="cd02440">
    <property type="entry name" value="AdoMet_MTases"/>
    <property type="match status" value="1"/>
</dbReference>
<reference evidence="3 4" key="1">
    <citation type="submission" date="2020-11" db="EMBL/GenBank/DDBJ databases">
        <title>Fusibacter basophilias sp. nov.</title>
        <authorList>
            <person name="Qiu D."/>
        </authorList>
    </citation>
    <scope>NUCLEOTIDE SEQUENCE [LARGE SCALE GENOMIC DNA]</scope>
    <source>
        <strain evidence="3 4">Q10-2</strain>
    </source>
</reference>
<evidence type="ECO:0000313" key="4">
    <source>
        <dbReference type="Proteomes" id="UP000614200"/>
    </source>
</evidence>
<evidence type="ECO:0000259" key="2">
    <source>
        <dbReference type="Pfam" id="PF08242"/>
    </source>
</evidence>
<keyword evidence="4" id="KW-1185">Reference proteome</keyword>
<dbReference type="EMBL" id="JADKNH010000006">
    <property type="protein sequence ID" value="MBF4693817.1"/>
    <property type="molecule type" value="Genomic_DNA"/>
</dbReference>
<keyword evidence="1" id="KW-0808">Transferase</keyword>
<name>A0ABR9ZTL9_9FIRM</name>
<protein>
    <submittedName>
        <fullName evidence="3">Class I SAM-dependent methyltransferase</fullName>
    </submittedName>
</protein>
<dbReference type="GO" id="GO:0008168">
    <property type="term" value="F:methyltransferase activity"/>
    <property type="evidence" value="ECO:0007669"/>
    <property type="project" value="UniProtKB-KW"/>
</dbReference>
<sequence>MNFDQLAKKWDDEKNIERGQKIAEAIKSKFKSEHYVSGLEFGCGTALVSFNLKSHFDKLLLIDSSEGMIEIVQNKINALDSESVTHIQAIKMDLTCQPLEEKFDVIYCSMVLHHIPDVDHILSVLYEHLNENGEICIVEINKEDGHFHGGHEDFHGHDGFGQQELADKLKTYGFKNIASENFYSGVKATRKGDVPYSLFILNAVK</sequence>
<feature type="domain" description="Methyltransferase type 12" evidence="2">
    <location>
        <begin position="39"/>
        <end position="134"/>
    </location>
</feature>
<evidence type="ECO:0000313" key="3">
    <source>
        <dbReference type="EMBL" id="MBF4693817.1"/>
    </source>
</evidence>
<gene>
    <name evidence="3" type="ORF">ISU02_11820</name>
</gene>